<feature type="binding site" description="in inhibited form" evidence="20">
    <location>
        <position position="89"/>
    </location>
    <ligand>
        <name>Zn(2+)</name>
        <dbReference type="ChEBI" id="CHEBI:29105"/>
        <label>2</label>
        <note>catalytic</note>
    </ligand>
</feature>
<keyword evidence="14" id="KW-0865">Zymogen</keyword>
<dbReference type="Ensembl" id="ENSCSET00000019845.1">
    <property type="protein sequence ID" value="ENSCSEP00000019605.1"/>
    <property type="gene ID" value="ENSCSEG00000012522.1"/>
</dbReference>
<feature type="binding site" evidence="20">
    <location>
        <position position="169"/>
    </location>
    <ligand>
        <name>Zn(2+)</name>
        <dbReference type="ChEBI" id="CHEBI:29105"/>
        <label>1</label>
    </ligand>
</feature>
<keyword evidence="26" id="KW-1185">Reference proteome</keyword>
<evidence type="ECO:0000256" key="4">
    <source>
        <dbReference type="ARBA" id="ARBA00022530"/>
    </source>
</evidence>
<evidence type="ECO:0000256" key="17">
    <source>
        <dbReference type="ARBA" id="ARBA00038924"/>
    </source>
</evidence>
<sequence length="473" mass="53507">MKTLHLSILLSLALTGYCAPLFEEEDQDESLAENYLKRFYNLTEETGAVFRTGLSLKEQKLAEMQRFFHLQVTRTLDSDTIAMMKKPRCGVPDIQPSGYSITGHAFKWRTNSLTYRIENYTPDMSTSEVDDSIERALQVWAKVTPLRFTRLYSGTADIMISFGRRYHGDLSPFDGPDGQLAHAYPPGPNMGGDAHFDEDETFTFHSNAGYVLFIVAAHEFGHSLGLSHSEDPGALMYPTYTYINPDAFTLPRDDVDGIQSLYGPNPDETPGPKPVGPVTPNACDPNLVLDAVASLRGEMLFFKGRFMWRNFPQSYKPQQTLIQTFWQDAPEDIDAAYENQQSDLLMLFKGHRVWAYSAYDLARGFPKSISSFGFPETVKKVDGAMYDEASQKTLFFVGDMYYRYDETKKTMDKGFPKRVSETFTGLSGTVTAAHQHSSFTYIYTGNRMHEYDLESGTMFRVLGNNYFLPCTSN</sequence>
<evidence type="ECO:0000256" key="11">
    <source>
        <dbReference type="ARBA" id="ARBA00022837"/>
    </source>
</evidence>
<evidence type="ECO:0000313" key="25">
    <source>
        <dbReference type="Ensembl" id="ENSCSEP00000019605.1"/>
    </source>
</evidence>
<feature type="repeat" description="Hemopexin" evidence="22">
    <location>
        <begin position="280"/>
        <end position="329"/>
    </location>
</feature>
<feature type="binding site" evidence="20">
    <location>
        <position position="174"/>
    </location>
    <ligand>
        <name>Ca(2+)</name>
        <dbReference type="ChEBI" id="CHEBI:29108"/>
        <label>3</label>
    </ligand>
</feature>
<dbReference type="InParanoid" id="A0A3P8W4Z1"/>
<evidence type="ECO:0000256" key="8">
    <source>
        <dbReference type="ARBA" id="ARBA00022737"/>
    </source>
</evidence>
<keyword evidence="9" id="KW-0378">Hydrolase</keyword>
<dbReference type="Gene3D" id="3.40.390.10">
    <property type="entry name" value="Collagenase (Catalytic Domain)"/>
    <property type="match status" value="1"/>
</dbReference>
<dbReference type="InterPro" id="IPR018486">
    <property type="entry name" value="Hemopexin_CS"/>
</dbReference>
<dbReference type="InterPro" id="IPR021190">
    <property type="entry name" value="Pept_M10A"/>
</dbReference>
<comment type="cofactor">
    <cofactor evidence="20">
        <name>Zn(2+)</name>
        <dbReference type="ChEBI" id="CHEBI:29105"/>
    </cofactor>
    <text evidence="20">Binds 2 Zn(2+) ions per subunit.</text>
</comment>
<dbReference type="PROSITE" id="PS51642">
    <property type="entry name" value="HEMOPEXIN_2"/>
    <property type="match status" value="3"/>
</dbReference>
<feature type="repeat" description="Hemopexin" evidence="22">
    <location>
        <begin position="330"/>
        <end position="376"/>
    </location>
</feature>
<feature type="binding site" evidence="20">
    <location>
        <position position="290"/>
    </location>
    <ligand>
        <name>Ca(2+)</name>
        <dbReference type="ChEBI" id="CHEBI:29108"/>
        <label>4</label>
    </ligand>
</feature>
<keyword evidence="7 23" id="KW-0732">Signal</keyword>
<feature type="binding site" evidence="20">
    <location>
        <position position="123"/>
    </location>
    <ligand>
        <name>Ca(2+)</name>
        <dbReference type="ChEBI" id="CHEBI:29108"/>
        <label>1</label>
    </ligand>
</feature>
<comment type="subcellular location">
    <subcellularLocation>
        <location evidence="1">Secreted</location>
        <location evidence="1">Extracellular space</location>
        <location evidence="1">Extracellular matrix</location>
    </subcellularLocation>
</comment>
<dbReference type="GeneID" id="103394801"/>
<dbReference type="PIRSF" id="PIRSF001191">
    <property type="entry name" value="Peptidase_M10A_matrix"/>
    <property type="match status" value="1"/>
</dbReference>
<evidence type="ECO:0000256" key="20">
    <source>
        <dbReference type="PIRSR" id="PIRSR621190-2"/>
    </source>
</evidence>
<evidence type="ECO:0000256" key="16">
    <source>
        <dbReference type="ARBA" id="ARBA00036005"/>
    </source>
</evidence>
<dbReference type="SUPFAM" id="SSF47090">
    <property type="entry name" value="PGBD-like"/>
    <property type="match status" value="1"/>
</dbReference>
<feature type="binding site" evidence="20">
    <location>
        <position position="200"/>
    </location>
    <ligand>
        <name>Ca(2+)</name>
        <dbReference type="ChEBI" id="CHEBI:29108"/>
        <label>1</label>
    </ligand>
</feature>
<evidence type="ECO:0000256" key="5">
    <source>
        <dbReference type="ARBA" id="ARBA00022670"/>
    </source>
</evidence>
<keyword evidence="8" id="KW-0677">Repeat</keyword>
<keyword evidence="10 19" id="KW-0862">Zinc</keyword>
<evidence type="ECO:0000256" key="23">
    <source>
        <dbReference type="SAM" id="SignalP"/>
    </source>
</evidence>
<feature type="binding site" evidence="20">
    <location>
        <position position="182"/>
    </location>
    <ligand>
        <name>Zn(2+)</name>
        <dbReference type="ChEBI" id="CHEBI:29105"/>
        <label>1</label>
    </ligand>
</feature>
<dbReference type="SUPFAM" id="SSF50923">
    <property type="entry name" value="Hemopexin-like domain"/>
    <property type="match status" value="1"/>
</dbReference>
<evidence type="ECO:0000256" key="14">
    <source>
        <dbReference type="ARBA" id="ARBA00023145"/>
    </source>
</evidence>
<reference evidence="25" key="3">
    <citation type="submission" date="2025-09" db="UniProtKB">
        <authorList>
            <consortium name="Ensembl"/>
        </authorList>
    </citation>
    <scope>IDENTIFICATION</scope>
</reference>
<comment type="similarity">
    <text evidence="2">Belongs to the peptidase M10A family.</text>
</comment>
<dbReference type="CDD" id="cd00094">
    <property type="entry name" value="HX"/>
    <property type="match status" value="1"/>
</dbReference>
<evidence type="ECO:0000313" key="26">
    <source>
        <dbReference type="Proteomes" id="UP000265120"/>
    </source>
</evidence>
<dbReference type="EC" id="3.4.24.7" evidence="17"/>
<dbReference type="SMART" id="SM00235">
    <property type="entry name" value="ZnMc"/>
    <property type="match status" value="1"/>
</dbReference>
<feature type="repeat" description="Hemopexin" evidence="22">
    <location>
        <begin position="378"/>
        <end position="426"/>
    </location>
</feature>
<dbReference type="SMART" id="SM00120">
    <property type="entry name" value="HX"/>
    <property type="match status" value="4"/>
</dbReference>
<dbReference type="GO" id="GO:0030198">
    <property type="term" value="P:extracellular matrix organization"/>
    <property type="evidence" value="ECO:0007669"/>
    <property type="project" value="TreeGrafter"/>
</dbReference>
<dbReference type="InterPro" id="IPR024079">
    <property type="entry name" value="MetalloPept_cat_dom_sf"/>
</dbReference>
<dbReference type="PANTHER" id="PTHR10201:SF151">
    <property type="entry name" value="INTERSTITIAL COLLAGENASE"/>
    <property type="match status" value="1"/>
</dbReference>
<dbReference type="Gene3D" id="2.110.10.10">
    <property type="entry name" value="Hemopexin-like domain"/>
    <property type="match status" value="1"/>
</dbReference>
<feature type="binding site" evidence="20">
    <location>
        <position position="334"/>
    </location>
    <ligand>
        <name>Ca(2+)</name>
        <dbReference type="ChEBI" id="CHEBI:29108"/>
        <label>4</label>
    </ligand>
</feature>
<evidence type="ECO:0000256" key="12">
    <source>
        <dbReference type="ARBA" id="ARBA00023049"/>
    </source>
</evidence>
<evidence type="ECO:0000256" key="21">
    <source>
        <dbReference type="PIRSR" id="PIRSR621190-3"/>
    </source>
</evidence>
<feature type="binding site" evidence="20">
    <location>
        <position position="193"/>
    </location>
    <ligand>
        <name>Ca(2+)</name>
        <dbReference type="ChEBI" id="CHEBI:29108"/>
        <label>2</label>
    </ligand>
</feature>
<organism evidence="25 26">
    <name type="scientific">Cynoglossus semilaevis</name>
    <name type="common">Tongue sole</name>
    <dbReference type="NCBI Taxonomy" id="244447"/>
    <lineage>
        <taxon>Eukaryota</taxon>
        <taxon>Metazoa</taxon>
        <taxon>Chordata</taxon>
        <taxon>Craniata</taxon>
        <taxon>Vertebrata</taxon>
        <taxon>Euteleostomi</taxon>
        <taxon>Actinopterygii</taxon>
        <taxon>Neopterygii</taxon>
        <taxon>Teleostei</taxon>
        <taxon>Neoteleostei</taxon>
        <taxon>Acanthomorphata</taxon>
        <taxon>Carangaria</taxon>
        <taxon>Pleuronectiformes</taxon>
        <taxon>Pleuronectoidei</taxon>
        <taxon>Cynoglossidae</taxon>
        <taxon>Cynoglossinae</taxon>
        <taxon>Cynoglossus</taxon>
    </lineage>
</organism>
<feature type="signal peptide" evidence="23">
    <location>
        <begin position="1"/>
        <end position="18"/>
    </location>
</feature>
<evidence type="ECO:0000256" key="2">
    <source>
        <dbReference type="ARBA" id="ARBA00010370"/>
    </source>
</evidence>
<dbReference type="FunFam" id="2.110.10.10:FF:000002">
    <property type="entry name" value="Matrix metallopeptidase 3"/>
    <property type="match status" value="1"/>
</dbReference>
<feature type="binding site" evidence="20">
    <location>
        <position position="191"/>
    </location>
    <ligand>
        <name>Ca(2+)</name>
        <dbReference type="ChEBI" id="CHEBI:29108"/>
        <label>2</label>
    </ligand>
</feature>
<keyword evidence="5" id="KW-0645">Protease</keyword>
<keyword evidence="15 21" id="KW-1015">Disulfide bond</keyword>
<dbReference type="CDD" id="cd04278">
    <property type="entry name" value="ZnMc_MMP"/>
    <property type="match status" value="1"/>
</dbReference>
<feature type="disulfide bond" evidence="21">
    <location>
        <begin position="283"/>
        <end position="470"/>
    </location>
</feature>
<dbReference type="RefSeq" id="XP_008330466.1">
    <property type="nucleotide sequence ID" value="XM_008332244.3"/>
</dbReference>
<keyword evidence="4" id="KW-0272">Extracellular matrix</keyword>
<feature type="binding site" evidence="20">
    <location>
        <position position="157"/>
    </location>
    <ligand>
        <name>Ca(2+)</name>
        <dbReference type="ChEBI" id="CHEBI:29108"/>
        <label>2</label>
    </ligand>
</feature>
<dbReference type="InterPro" id="IPR021158">
    <property type="entry name" value="Pept_M10A_Zn_BS"/>
</dbReference>
<dbReference type="PROSITE" id="PS00024">
    <property type="entry name" value="HEMOPEXIN"/>
    <property type="match status" value="1"/>
</dbReference>
<dbReference type="STRING" id="244447.ENSCSEP00000019605"/>
<proteinExistence type="inferred from homology"/>
<dbReference type="InterPro" id="IPR036375">
    <property type="entry name" value="Hemopexin-like_dom_sf"/>
</dbReference>
<feature type="binding site" evidence="20">
    <location>
        <position position="200"/>
    </location>
    <ligand>
        <name>Ca(2+)</name>
        <dbReference type="ChEBI" id="CHEBI:29108"/>
        <label>3</label>
    </ligand>
</feature>
<feature type="binding site" evidence="20">
    <location>
        <position position="197"/>
    </location>
    <ligand>
        <name>Ca(2+)</name>
        <dbReference type="ChEBI" id="CHEBI:29108"/>
        <label>3</label>
    </ligand>
</feature>
<keyword evidence="11 20" id="KW-0106">Calcium</keyword>
<dbReference type="GO" id="GO:0006508">
    <property type="term" value="P:proteolysis"/>
    <property type="evidence" value="ECO:0007669"/>
    <property type="project" value="UniProtKB-KW"/>
</dbReference>
<dbReference type="OrthoDB" id="406838at2759"/>
<comment type="cofactor">
    <cofactor evidence="20">
        <name>Ca(2+)</name>
        <dbReference type="ChEBI" id="CHEBI:29108"/>
    </cofactor>
    <text evidence="20">Can bind about 5 Ca(2+) ions per subunit.</text>
</comment>
<evidence type="ECO:0000256" key="22">
    <source>
        <dbReference type="PROSITE-ProRule" id="PRU01011"/>
    </source>
</evidence>
<dbReference type="Pfam" id="PF00413">
    <property type="entry name" value="Peptidase_M10"/>
    <property type="match status" value="1"/>
</dbReference>
<feature type="binding site" evidence="20">
    <location>
        <position position="175"/>
    </location>
    <ligand>
        <name>Ca(2+)</name>
        <dbReference type="ChEBI" id="CHEBI:29108"/>
        <label>3</label>
    </ligand>
</feature>
<reference evidence="25 26" key="1">
    <citation type="journal article" date="2014" name="Nat. Genet.">
        <title>Whole-genome sequence of a flatfish provides insights into ZW sex chromosome evolution and adaptation to a benthic lifestyle.</title>
        <authorList>
            <person name="Chen S."/>
            <person name="Zhang G."/>
            <person name="Shao C."/>
            <person name="Huang Q."/>
            <person name="Liu G."/>
            <person name="Zhang P."/>
            <person name="Song W."/>
            <person name="An N."/>
            <person name="Chalopin D."/>
            <person name="Volff J.N."/>
            <person name="Hong Y."/>
            <person name="Li Q."/>
            <person name="Sha Z."/>
            <person name="Zhou H."/>
            <person name="Xie M."/>
            <person name="Yu Q."/>
            <person name="Liu Y."/>
            <person name="Xiang H."/>
            <person name="Wang N."/>
            <person name="Wu K."/>
            <person name="Yang C."/>
            <person name="Zhou Q."/>
            <person name="Liao X."/>
            <person name="Yang L."/>
            <person name="Hu Q."/>
            <person name="Zhang J."/>
            <person name="Meng L."/>
            <person name="Jin L."/>
            <person name="Tian Y."/>
            <person name="Lian J."/>
            <person name="Yang J."/>
            <person name="Miao G."/>
            <person name="Liu S."/>
            <person name="Liang Z."/>
            <person name="Yan F."/>
            <person name="Li Y."/>
            <person name="Sun B."/>
            <person name="Zhang H."/>
            <person name="Zhang J."/>
            <person name="Zhu Y."/>
            <person name="Du M."/>
            <person name="Zhao Y."/>
            <person name="Schartl M."/>
            <person name="Tang Q."/>
            <person name="Wang J."/>
        </authorList>
    </citation>
    <scope>NUCLEOTIDE SEQUENCE</scope>
</reference>
<dbReference type="GO" id="GO:0031012">
    <property type="term" value="C:extracellular matrix"/>
    <property type="evidence" value="ECO:0007669"/>
    <property type="project" value="InterPro"/>
</dbReference>
<comment type="catalytic activity">
    <reaction evidence="16">
        <text>Cleavage of the triple helix of collagen at about three-quarters of the length of the molecule from the N-terminus, at 775-Gly-|-Ile-776 in the alpha1(I) chain. Cleaves synthetic substrates and alpha-macroglobulins at bonds where P1' is a hydrophobic residue.</text>
        <dbReference type="EC" id="3.4.24.7"/>
    </reaction>
</comment>
<keyword evidence="6 19" id="KW-0479">Metal-binding</keyword>
<evidence type="ECO:0000256" key="6">
    <source>
        <dbReference type="ARBA" id="ARBA00022723"/>
    </source>
</evidence>
<feature type="binding site" evidence="20">
    <location>
        <position position="195"/>
    </location>
    <ligand>
        <name>Zn(2+)</name>
        <dbReference type="ChEBI" id="CHEBI:29105"/>
        <label>1</label>
    </ligand>
</feature>
<dbReference type="Proteomes" id="UP000265120">
    <property type="component" value="Chromosome 19"/>
</dbReference>
<evidence type="ECO:0000256" key="1">
    <source>
        <dbReference type="ARBA" id="ARBA00004498"/>
    </source>
</evidence>
<evidence type="ECO:0000259" key="24">
    <source>
        <dbReference type="SMART" id="SM00235"/>
    </source>
</evidence>
<dbReference type="InterPro" id="IPR001818">
    <property type="entry name" value="Pept_M10_metallopeptidase"/>
</dbReference>
<evidence type="ECO:0000256" key="15">
    <source>
        <dbReference type="ARBA" id="ARBA00023157"/>
    </source>
</evidence>
<dbReference type="FunCoup" id="A0A3P8W4Z1">
    <property type="interactions" value="3"/>
</dbReference>
<dbReference type="InterPro" id="IPR018487">
    <property type="entry name" value="Hemopexin-like_repeat"/>
</dbReference>
<dbReference type="KEGG" id="csem:103394801"/>
<evidence type="ECO:0000256" key="18">
    <source>
        <dbReference type="PIRSR" id="PIRSR001191-1"/>
    </source>
</evidence>
<feature type="binding site" evidence="20">
    <location>
        <position position="236"/>
    </location>
    <ligand>
        <name>Zn(2+)</name>
        <dbReference type="ChEBI" id="CHEBI:29105"/>
        <label>2</label>
        <note>catalytic</note>
    </ligand>
</feature>
<dbReference type="InterPro" id="IPR000585">
    <property type="entry name" value="Hemopexin-like_dom"/>
</dbReference>
<dbReference type="Pfam" id="PF00045">
    <property type="entry name" value="Hemopexin"/>
    <property type="match status" value="3"/>
</dbReference>
<feature type="chain" id="PRO_5018185780" description="interstitial collagenase" evidence="23">
    <location>
        <begin position="19"/>
        <end position="473"/>
    </location>
</feature>
<dbReference type="PANTHER" id="PTHR10201">
    <property type="entry name" value="MATRIX METALLOPROTEINASE"/>
    <property type="match status" value="1"/>
</dbReference>
<dbReference type="InterPro" id="IPR033739">
    <property type="entry name" value="M10A_MMP"/>
</dbReference>
<dbReference type="PRINTS" id="PR00138">
    <property type="entry name" value="MATRIXIN"/>
</dbReference>
<evidence type="ECO:0000256" key="10">
    <source>
        <dbReference type="ARBA" id="ARBA00022833"/>
    </source>
</evidence>
<keyword evidence="12" id="KW-0482">Metalloprotease</keyword>
<keyword evidence="13" id="KW-0177">Collagen degradation</keyword>
<dbReference type="GO" id="GO:0008270">
    <property type="term" value="F:zinc ion binding"/>
    <property type="evidence" value="ECO:0007669"/>
    <property type="project" value="InterPro"/>
</dbReference>
<evidence type="ECO:0000256" key="13">
    <source>
        <dbReference type="ARBA" id="ARBA00023105"/>
    </source>
</evidence>
<feature type="binding site" evidence="19">
    <location>
        <position position="222"/>
    </location>
    <ligand>
        <name>Zn(2+)</name>
        <dbReference type="ChEBI" id="CHEBI:29105"/>
        <label>2</label>
        <note>catalytic</note>
    </ligand>
</feature>
<dbReference type="SUPFAM" id="SSF55486">
    <property type="entry name" value="Metalloproteases ('zincins'), catalytic domain"/>
    <property type="match status" value="1"/>
</dbReference>
<dbReference type="FunFam" id="3.40.390.10:FF:000007">
    <property type="entry name" value="Collagenase 3"/>
    <property type="match status" value="1"/>
</dbReference>
<dbReference type="GO" id="GO:0030574">
    <property type="term" value="P:collagen catabolic process"/>
    <property type="evidence" value="ECO:0007669"/>
    <property type="project" value="UniProtKB-KW"/>
</dbReference>
<feature type="binding site" evidence="20">
    <location>
        <position position="189"/>
    </location>
    <ligand>
        <name>Ca(2+)</name>
        <dbReference type="ChEBI" id="CHEBI:29108"/>
        <label>2</label>
    </ligand>
</feature>
<feature type="active site" evidence="18">
    <location>
        <position position="219"/>
    </location>
</feature>
<evidence type="ECO:0000256" key="3">
    <source>
        <dbReference type="ARBA" id="ARBA00022525"/>
    </source>
</evidence>
<dbReference type="InterPro" id="IPR036365">
    <property type="entry name" value="PGBD-like_sf"/>
</dbReference>
<reference evidence="25" key="2">
    <citation type="submission" date="2025-08" db="UniProtKB">
        <authorList>
            <consortium name="Ensembl"/>
        </authorList>
    </citation>
    <scope>IDENTIFICATION</scope>
</reference>
<feature type="domain" description="Peptidase metallopeptidase" evidence="24">
    <location>
        <begin position="104"/>
        <end position="264"/>
    </location>
</feature>
<feature type="binding site" evidence="20">
    <location>
        <position position="167"/>
    </location>
    <ligand>
        <name>Zn(2+)</name>
        <dbReference type="ChEBI" id="CHEBI:29105"/>
        <label>1</label>
    </ligand>
</feature>
<feature type="binding site" evidence="20">
    <location>
        <position position="336"/>
    </location>
    <ligand>
        <name>Ca(2+)</name>
        <dbReference type="ChEBI" id="CHEBI:29108"/>
        <label>5</label>
    </ligand>
</feature>
<dbReference type="AlphaFoldDB" id="A0A3P8W4Z1"/>
<name>A0A3P8W4Z1_CYNSE</name>
<evidence type="ECO:0000256" key="19">
    <source>
        <dbReference type="PIRSR" id="PIRSR001191-2"/>
    </source>
</evidence>
<feature type="binding site" evidence="20">
    <location>
        <position position="384"/>
    </location>
    <ligand>
        <name>Ca(2+)</name>
        <dbReference type="ChEBI" id="CHEBI:29108"/>
        <label>5</label>
    </ligand>
</feature>
<dbReference type="GeneTree" id="ENSGT00940000154907"/>
<dbReference type="InterPro" id="IPR006026">
    <property type="entry name" value="Peptidase_Metallo"/>
</dbReference>
<dbReference type="PROSITE" id="PS00546">
    <property type="entry name" value="CYSTEINE_SWITCH"/>
    <property type="match status" value="1"/>
</dbReference>
<dbReference type="OMA" id="HEYDLES"/>
<evidence type="ECO:0000256" key="7">
    <source>
        <dbReference type="ARBA" id="ARBA00022729"/>
    </source>
</evidence>
<keyword evidence="3" id="KW-0964">Secreted</keyword>
<dbReference type="GO" id="GO:0004222">
    <property type="term" value="F:metalloendopeptidase activity"/>
    <property type="evidence" value="ECO:0007669"/>
    <property type="project" value="UniProtKB-EC"/>
</dbReference>
<protein>
    <recommendedName>
        <fullName evidence="17">interstitial collagenase</fullName>
        <ecNumber evidence="17">3.4.24.7</ecNumber>
    </recommendedName>
</protein>
<evidence type="ECO:0000256" key="9">
    <source>
        <dbReference type="ARBA" id="ARBA00022801"/>
    </source>
</evidence>
<accession>A0A3P8W4Z1</accession>
<feature type="binding site" evidence="19">
    <location>
        <position position="228"/>
    </location>
    <ligand>
        <name>Zn(2+)</name>
        <dbReference type="ChEBI" id="CHEBI:29105"/>
        <label>2</label>
        <note>catalytic</note>
    </ligand>
</feature>
<feature type="binding site" evidence="19">
    <location>
        <position position="218"/>
    </location>
    <ligand>
        <name>Zn(2+)</name>
        <dbReference type="ChEBI" id="CHEBI:29105"/>
        <label>2</label>
        <note>catalytic</note>
    </ligand>
</feature>